<sequence>MHIYNSILVSTQTYPF</sequence>
<dbReference type="EMBL" id="GGEC01016913">
    <property type="protein sequence ID" value="MBW97396.1"/>
    <property type="molecule type" value="Transcribed_RNA"/>
</dbReference>
<reference evidence="1" key="1">
    <citation type="submission" date="2018-02" db="EMBL/GenBank/DDBJ databases">
        <title>Rhizophora mucronata_Transcriptome.</title>
        <authorList>
            <person name="Meera S.P."/>
            <person name="Sreeshan A."/>
            <person name="Augustine A."/>
        </authorList>
    </citation>
    <scope>NUCLEOTIDE SEQUENCE</scope>
    <source>
        <tissue evidence="1">Leaf</tissue>
    </source>
</reference>
<dbReference type="AlphaFoldDB" id="A0A2P2JV91"/>
<accession>A0A2P2JV91</accession>
<proteinExistence type="predicted"/>
<protein>
    <submittedName>
        <fullName evidence="1">Putative disease resistance protein RGA4</fullName>
    </submittedName>
</protein>
<evidence type="ECO:0000313" key="1">
    <source>
        <dbReference type="EMBL" id="MBW97396.1"/>
    </source>
</evidence>
<name>A0A2P2JV91_RHIMU</name>
<organism evidence="1">
    <name type="scientific">Rhizophora mucronata</name>
    <name type="common">Asiatic mangrove</name>
    <dbReference type="NCBI Taxonomy" id="61149"/>
    <lineage>
        <taxon>Eukaryota</taxon>
        <taxon>Viridiplantae</taxon>
        <taxon>Streptophyta</taxon>
        <taxon>Embryophyta</taxon>
        <taxon>Tracheophyta</taxon>
        <taxon>Spermatophyta</taxon>
        <taxon>Magnoliopsida</taxon>
        <taxon>eudicotyledons</taxon>
        <taxon>Gunneridae</taxon>
        <taxon>Pentapetalae</taxon>
        <taxon>rosids</taxon>
        <taxon>fabids</taxon>
        <taxon>Malpighiales</taxon>
        <taxon>Rhizophoraceae</taxon>
        <taxon>Rhizophora</taxon>
    </lineage>
</organism>